<comment type="caution">
    <text evidence="2">The sequence shown here is derived from an EMBL/GenBank/DDBJ whole genome shotgun (WGS) entry which is preliminary data.</text>
</comment>
<proteinExistence type="predicted"/>
<feature type="compositionally biased region" description="Low complexity" evidence="1">
    <location>
        <begin position="283"/>
        <end position="297"/>
    </location>
</feature>
<feature type="compositionally biased region" description="Pro residues" evidence="1">
    <location>
        <begin position="547"/>
        <end position="574"/>
    </location>
</feature>
<feature type="region of interest" description="Disordered" evidence="1">
    <location>
        <begin position="43"/>
        <end position="197"/>
    </location>
</feature>
<dbReference type="STRING" id="6689.A0A3R7LZB1"/>
<organism evidence="2 3">
    <name type="scientific">Penaeus vannamei</name>
    <name type="common">Whiteleg shrimp</name>
    <name type="synonym">Litopenaeus vannamei</name>
    <dbReference type="NCBI Taxonomy" id="6689"/>
    <lineage>
        <taxon>Eukaryota</taxon>
        <taxon>Metazoa</taxon>
        <taxon>Ecdysozoa</taxon>
        <taxon>Arthropoda</taxon>
        <taxon>Crustacea</taxon>
        <taxon>Multicrustacea</taxon>
        <taxon>Malacostraca</taxon>
        <taxon>Eumalacostraca</taxon>
        <taxon>Eucarida</taxon>
        <taxon>Decapoda</taxon>
        <taxon>Dendrobranchiata</taxon>
        <taxon>Penaeoidea</taxon>
        <taxon>Penaeidae</taxon>
        <taxon>Penaeus</taxon>
    </lineage>
</organism>
<dbReference type="PRINTS" id="PR01217">
    <property type="entry name" value="PRICHEXTENSN"/>
</dbReference>
<evidence type="ECO:0000313" key="2">
    <source>
        <dbReference type="EMBL" id="ROT63042.1"/>
    </source>
</evidence>
<dbReference type="AlphaFoldDB" id="A0A3R7LZB1"/>
<evidence type="ECO:0000313" key="3">
    <source>
        <dbReference type="Proteomes" id="UP000283509"/>
    </source>
</evidence>
<feature type="compositionally biased region" description="Low complexity" evidence="1">
    <location>
        <begin position="575"/>
        <end position="586"/>
    </location>
</feature>
<feature type="compositionally biased region" description="Pro residues" evidence="1">
    <location>
        <begin position="253"/>
        <end position="282"/>
    </location>
</feature>
<feature type="region of interest" description="Disordered" evidence="1">
    <location>
        <begin position="547"/>
        <end position="593"/>
    </location>
</feature>
<feature type="compositionally biased region" description="Pro residues" evidence="1">
    <location>
        <begin position="298"/>
        <end position="316"/>
    </location>
</feature>
<feature type="region of interest" description="Disordered" evidence="1">
    <location>
        <begin position="212"/>
        <end position="321"/>
    </location>
</feature>
<reference evidence="2 3" key="1">
    <citation type="submission" date="2018-04" db="EMBL/GenBank/DDBJ databases">
        <authorList>
            <person name="Zhang X."/>
            <person name="Yuan J."/>
            <person name="Li F."/>
            <person name="Xiang J."/>
        </authorList>
    </citation>
    <scope>NUCLEOTIDE SEQUENCE [LARGE SCALE GENOMIC DNA]</scope>
    <source>
        <tissue evidence="2">Muscle</tissue>
    </source>
</reference>
<protein>
    <submittedName>
        <fullName evidence="2">Uncharacterized protein</fullName>
    </submittedName>
</protein>
<dbReference type="Proteomes" id="UP000283509">
    <property type="component" value="Unassembled WGS sequence"/>
</dbReference>
<feature type="compositionally biased region" description="Basic and acidic residues" evidence="1">
    <location>
        <begin position="69"/>
        <end position="80"/>
    </location>
</feature>
<evidence type="ECO:0000256" key="1">
    <source>
        <dbReference type="SAM" id="MobiDB-lite"/>
    </source>
</evidence>
<keyword evidence="3" id="KW-1185">Reference proteome</keyword>
<name>A0A3R7LZB1_PENVA</name>
<accession>A0A3R7LZB1</accession>
<dbReference type="EMBL" id="QCYY01003503">
    <property type="protein sequence ID" value="ROT63042.1"/>
    <property type="molecule type" value="Genomic_DNA"/>
</dbReference>
<gene>
    <name evidence="2" type="ORF">C7M84_019090</name>
</gene>
<sequence>MNVDRWGRVPGDEPLPALNRYTLQMKINCQGLGKLQGQRSPVYTYTKPGTPPPFLPLPPLSSASPATLGERRTRAEEAAARRRSVKTEASCTPPPQGGQSEGGRRRVLTRPGHTYLARERENPHETLCTADRVTGTSSPGAGIAAQEPGRGVRVGDPVIGSNRRPIPALMSRNLTKSNPSQCSIPPPPPRSSRSTEPARFFFPVERDVRTFTGEMHHPPPAMSHHSHPLPPPPRMSHHPHHPPPPRCLITPTPLLPPPRYVLHPHPPSPSPRYVSSPPPPLLPAMSHHPPSSPLCLVTPPPPSPPRYVSSPPPPPSSRYVSSPLPPSSPLCLITPPPPPFPAMSLHPHPSPTLCLVSYRNYLRVVWFFSPLSSFPDQQTAAGQRDAHTQPAVLLHARIWPGHEARTPDATTAGTLVQHPPSPLPLSHPPLPHPLFLTLRPHSPYLLLLSPLSFTFSTILIQLLSPTLPLLSPTFSCFCVPTLPILTHLLSPISPIFSSTSPYPPTIPTFSSYLRVSTILPTSAPTLHLLFSPVSPLISPTTLPTFPPTSVSPPHSPHLPSLPPSPSPLSPPPLSPSVSLSPSHHPSLSPPPLQ</sequence>
<feature type="compositionally biased region" description="Pro residues" evidence="1">
    <location>
        <begin position="49"/>
        <end position="59"/>
    </location>
</feature>
<reference evidence="2 3" key="2">
    <citation type="submission" date="2019-01" db="EMBL/GenBank/DDBJ databases">
        <title>The decoding of complex shrimp genome reveals the adaptation for benthos swimmer, frequently molting mechanism and breeding impact on genome.</title>
        <authorList>
            <person name="Sun Y."/>
            <person name="Gao Y."/>
            <person name="Yu Y."/>
        </authorList>
    </citation>
    <scope>NUCLEOTIDE SEQUENCE [LARGE SCALE GENOMIC DNA]</scope>
    <source>
        <tissue evidence="2">Muscle</tissue>
    </source>
</reference>